<evidence type="ECO:0000313" key="7">
    <source>
        <dbReference type="EMBL" id="RTR22466.1"/>
    </source>
</evidence>
<dbReference type="PROSITE" id="PS50893">
    <property type="entry name" value="ABC_TRANSPORTER_2"/>
    <property type="match status" value="1"/>
</dbReference>
<dbReference type="PROSITE" id="PS00211">
    <property type="entry name" value="ABC_TRANSPORTER_1"/>
    <property type="match status" value="1"/>
</dbReference>
<dbReference type="CDD" id="cd03224">
    <property type="entry name" value="ABC_TM1139_LivF_branched"/>
    <property type="match status" value="1"/>
</dbReference>
<dbReference type="OrthoDB" id="9775250at2"/>
<dbReference type="InterPro" id="IPR003593">
    <property type="entry name" value="AAA+_ATPase"/>
</dbReference>
<evidence type="ECO:0000256" key="2">
    <source>
        <dbReference type="ARBA" id="ARBA00022448"/>
    </source>
</evidence>
<dbReference type="Proteomes" id="UP000277007">
    <property type="component" value="Unassembled WGS sequence"/>
</dbReference>
<evidence type="ECO:0000256" key="5">
    <source>
        <dbReference type="ARBA" id="ARBA00022970"/>
    </source>
</evidence>
<organism evidence="7 8">
    <name type="scientific">Azospirillum griseum</name>
    <dbReference type="NCBI Taxonomy" id="2496639"/>
    <lineage>
        <taxon>Bacteria</taxon>
        <taxon>Pseudomonadati</taxon>
        <taxon>Pseudomonadota</taxon>
        <taxon>Alphaproteobacteria</taxon>
        <taxon>Rhodospirillales</taxon>
        <taxon>Azospirillaceae</taxon>
        <taxon>Azospirillum</taxon>
    </lineage>
</organism>
<evidence type="ECO:0000256" key="1">
    <source>
        <dbReference type="ARBA" id="ARBA00005417"/>
    </source>
</evidence>
<protein>
    <submittedName>
        <fullName evidence="7">ABC transporter ATP-binding protein</fullName>
    </submittedName>
</protein>
<dbReference type="EMBL" id="RXMA01000004">
    <property type="protein sequence ID" value="RTR22466.1"/>
    <property type="molecule type" value="Genomic_DNA"/>
</dbReference>
<dbReference type="SUPFAM" id="SSF52540">
    <property type="entry name" value="P-loop containing nucleoside triphosphate hydrolases"/>
    <property type="match status" value="1"/>
</dbReference>
<evidence type="ECO:0000256" key="3">
    <source>
        <dbReference type="ARBA" id="ARBA00022741"/>
    </source>
</evidence>
<feature type="domain" description="ABC transporter" evidence="6">
    <location>
        <begin position="5"/>
        <end position="237"/>
    </location>
</feature>
<dbReference type="InterPro" id="IPR003439">
    <property type="entry name" value="ABC_transporter-like_ATP-bd"/>
</dbReference>
<dbReference type="GO" id="GO:0015658">
    <property type="term" value="F:branched-chain amino acid transmembrane transporter activity"/>
    <property type="evidence" value="ECO:0007669"/>
    <property type="project" value="TreeGrafter"/>
</dbReference>
<dbReference type="PANTHER" id="PTHR43820:SF4">
    <property type="entry name" value="HIGH-AFFINITY BRANCHED-CHAIN AMINO ACID TRANSPORT ATP-BINDING PROTEIN LIVF"/>
    <property type="match status" value="1"/>
</dbReference>
<comment type="similarity">
    <text evidence="1">Belongs to the ABC transporter superfamily.</text>
</comment>
<comment type="caution">
    <text evidence="7">The sequence shown here is derived from an EMBL/GenBank/DDBJ whole genome shotgun (WGS) entry which is preliminary data.</text>
</comment>
<dbReference type="GO" id="GO:0015807">
    <property type="term" value="P:L-amino acid transport"/>
    <property type="evidence" value="ECO:0007669"/>
    <property type="project" value="TreeGrafter"/>
</dbReference>
<keyword evidence="4 7" id="KW-0067">ATP-binding</keyword>
<dbReference type="InterPro" id="IPR027417">
    <property type="entry name" value="P-loop_NTPase"/>
</dbReference>
<dbReference type="GO" id="GO:0016887">
    <property type="term" value="F:ATP hydrolysis activity"/>
    <property type="evidence" value="ECO:0007669"/>
    <property type="project" value="InterPro"/>
</dbReference>
<keyword evidence="8" id="KW-1185">Reference proteome</keyword>
<dbReference type="SMART" id="SM00382">
    <property type="entry name" value="AAA"/>
    <property type="match status" value="1"/>
</dbReference>
<accession>A0A431VLZ1</accession>
<keyword evidence="5" id="KW-0029">Amino-acid transport</keyword>
<dbReference type="GO" id="GO:0005524">
    <property type="term" value="F:ATP binding"/>
    <property type="evidence" value="ECO:0007669"/>
    <property type="project" value="UniProtKB-KW"/>
</dbReference>
<evidence type="ECO:0000256" key="4">
    <source>
        <dbReference type="ARBA" id="ARBA00022840"/>
    </source>
</evidence>
<keyword evidence="3" id="KW-0547">Nucleotide-binding</keyword>
<proteinExistence type="inferred from homology"/>
<dbReference type="Gene3D" id="3.40.50.300">
    <property type="entry name" value="P-loop containing nucleotide triphosphate hydrolases"/>
    <property type="match status" value="1"/>
</dbReference>
<sequence length="240" mass="25870">MTTALDVQSLRAGYGAINVLWDVSLTAPTGKTTVIVGPNGAGKTTLLRAIMGLIPITGGDVRVNGRSLTGARTWDSVADGLVMIPEGRMIFPDMSVDDNLMMGAFPRACRAGWKRNKAMVFDLFPRLAERRDQIAGTLSGGEAQMLAIGRGLMEQPRVCLIDEPSLGLAPVVVDEIFRILAKLRAEGLTIVLVEQNTSRALKIADHVHLMRSGRVVLSEPGEAVDLERLHALYFAHDDAA</sequence>
<dbReference type="AlphaFoldDB" id="A0A431VLZ1"/>
<gene>
    <name evidence="7" type="ORF">EJ903_06470</name>
</gene>
<evidence type="ECO:0000313" key="8">
    <source>
        <dbReference type="Proteomes" id="UP000277007"/>
    </source>
</evidence>
<name>A0A431VLZ1_9PROT</name>
<keyword evidence="2" id="KW-0813">Transport</keyword>
<dbReference type="InterPro" id="IPR017871">
    <property type="entry name" value="ABC_transporter-like_CS"/>
</dbReference>
<reference evidence="7 8" key="1">
    <citation type="submission" date="2018-12" db="EMBL/GenBank/DDBJ databases">
        <authorList>
            <person name="Yang Y."/>
        </authorList>
    </citation>
    <scope>NUCLEOTIDE SEQUENCE [LARGE SCALE GENOMIC DNA]</scope>
    <source>
        <strain evidence="7 8">L-25-5w-1</strain>
    </source>
</reference>
<dbReference type="RefSeq" id="WP_126613276.1">
    <property type="nucleotide sequence ID" value="NZ_JBHUCY010000053.1"/>
</dbReference>
<dbReference type="PANTHER" id="PTHR43820">
    <property type="entry name" value="HIGH-AFFINITY BRANCHED-CHAIN AMINO ACID TRANSPORT ATP-BINDING PROTEIN LIVF"/>
    <property type="match status" value="1"/>
</dbReference>
<evidence type="ECO:0000259" key="6">
    <source>
        <dbReference type="PROSITE" id="PS50893"/>
    </source>
</evidence>
<dbReference type="InterPro" id="IPR052156">
    <property type="entry name" value="BCAA_Transport_ATP-bd_LivF"/>
</dbReference>
<dbReference type="Pfam" id="PF00005">
    <property type="entry name" value="ABC_tran"/>
    <property type="match status" value="1"/>
</dbReference>